<evidence type="ECO:0000256" key="4">
    <source>
        <dbReference type="SAM" id="MobiDB-lite"/>
    </source>
</evidence>
<evidence type="ECO:0000313" key="7">
    <source>
        <dbReference type="EMBL" id="CAE2190882.1"/>
    </source>
</evidence>
<evidence type="ECO:0000256" key="2">
    <source>
        <dbReference type="ARBA" id="ARBA00022801"/>
    </source>
</evidence>
<feature type="compositionally biased region" description="Basic and acidic residues" evidence="4">
    <location>
        <begin position="718"/>
        <end position="729"/>
    </location>
</feature>
<gene>
    <name evidence="7" type="ORF">GTHE00462_LOCUS193</name>
</gene>
<evidence type="ECO:0000256" key="3">
    <source>
        <dbReference type="SAM" id="Coils"/>
    </source>
</evidence>
<feature type="domain" description="Guanylate-binding protein/Atlastin C-terminal" evidence="6">
    <location>
        <begin position="386"/>
        <end position="547"/>
    </location>
</feature>
<dbReference type="Pfam" id="PF02263">
    <property type="entry name" value="GBP"/>
    <property type="match status" value="1"/>
</dbReference>
<keyword evidence="3" id="KW-0175">Coiled coil</keyword>
<keyword evidence="2" id="KW-0378">Hydrolase</keyword>
<organism evidence="7">
    <name type="scientific">Guillardia theta</name>
    <name type="common">Cryptophyte</name>
    <name type="synonym">Cryptomonas phi</name>
    <dbReference type="NCBI Taxonomy" id="55529"/>
    <lineage>
        <taxon>Eukaryota</taxon>
        <taxon>Cryptophyceae</taxon>
        <taxon>Pyrenomonadales</taxon>
        <taxon>Geminigeraceae</taxon>
        <taxon>Guillardia</taxon>
    </lineage>
</organism>
<reference evidence="7" key="1">
    <citation type="submission" date="2021-01" db="EMBL/GenBank/DDBJ databases">
        <authorList>
            <person name="Corre E."/>
            <person name="Pelletier E."/>
            <person name="Niang G."/>
            <person name="Scheremetjew M."/>
            <person name="Finn R."/>
            <person name="Kale V."/>
            <person name="Holt S."/>
            <person name="Cochrane G."/>
            <person name="Meng A."/>
            <person name="Brown T."/>
            <person name="Cohen L."/>
        </authorList>
    </citation>
    <scope>NUCLEOTIDE SEQUENCE</scope>
    <source>
        <strain evidence="7">CCMP 2712</strain>
    </source>
</reference>
<dbReference type="InterPro" id="IPR003191">
    <property type="entry name" value="Guanylate-bd/ATL_C"/>
</dbReference>
<dbReference type="GO" id="GO:0009507">
    <property type="term" value="C:chloroplast"/>
    <property type="evidence" value="ECO:0007669"/>
    <property type="project" value="UniProtKB-SubCell"/>
</dbReference>
<dbReference type="Gene3D" id="3.40.50.300">
    <property type="entry name" value="P-loop containing nucleotide triphosphate hydrolases"/>
    <property type="match status" value="1"/>
</dbReference>
<evidence type="ECO:0000259" key="6">
    <source>
        <dbReference type="Pfam" id="PF02841"/>
    </source>
</evidence>
<sequence>MIGEVTAEGCLDGSGGFHCDQDKSSSERERPLSPSVLAPGPGPEPHTPPKPVDPCQAVSSSRGTLWDQVSFFQKVPSMEDLLDHIEDIPTSPAHSHHGGRAVADLCEDYVVWDGPPGPVPFVTYNSREGLQVSPEVADRLTSQEAPLHVLTFFGEPKTGKSSFIRHAILRGKGLKVEDSGLSEVFHSRNDVVIWLWNGIIRCKRDDGSEYDTIVLESKNVEGVDESVVFALCVLLSSHVVYNGMDMLEPNNIQNLKVIKNLLKTIKATRDQEEEDGLTFREHFPHLSWLLRDIDEPLLDERRNQISSRTYLERCLRLRGFSEEAEAKNLIRKMIASFFPSQDCYTLPSPAEISGLSPHERYLKKVLSIRRNLIKVSPPKQIMKTHLDGLMFYQLAQAIMDDVNAGQPQNIPRAWDSVCSTYCKVALQKALGQYALSMTRMYSQLPTSDTDLHHWHTEQRSRVHHLFSEMVVGDQQQVEEYRERLDKELAKLHERMVMDNERASRIVARELLESLYADCDKKVRSGEVKSLEAYETEREKVRKEFERLTTGLSQYTCRLVMLEFLEQRLLRFTQMLIRNVSLSKADESKADLNALSALHGDSGSSSFLSEDGQWVKKEVLDMVKARAKHDLMKLENELLSVIFTMEDAAHRSQSGGTDYNLDILADLETSSLLADEASGEGDSLLAEMGIHLPVEVKRHQERVTLQAMQPQPEQSSVASEKHAVNGRGEEEACGDGTSNRSIHSSSGGDEMESAEGNAKQVRSERQEEKSDSSMEEREGDEERPRIVLSKPDRTSPSSDTSESKMLSFGDYVASEEACRNIEAEIIRRCQFDALPEGRTQRLGVPPVSDAASQREQVVAKRSLCNESSPSLKAHHPPETPSIQQVAEEGRVSESRAPSVAHAAAREDDKGGSGKEGGSGSHLRYGWSPEERGKKSPRSPSRAPLYLDGEELIVPDPALSLLFCQCLRTVSVRPPDLDDGSEDVSWDQFVQVCIDCGAVKK</sequence>
<dbReference type="AlphaFoldDB" id="A0A7S4LZP2"/>
<evidence type="ECO:0000259" key="5">
    <source>
        <dbReference type="Pfam" id="PF02263"/>
    </source>
</evidence>
<evidence type="ECO:0000256" key="1">
    <source>
        <dbReference type="ARBA" id="ARBA00004229"/>
    </source>
</evidence>
<dbReference type="SUPFAM" id="SSF52540">
    <property type="entry name" value="P-loop containing nucleoside triphosphate hydrolases"/>
    <property type="match status" value="1"/>
</dbReference>
<dbReference type="InterPro" id="IPR036543">
    <property type="entry name" value="Guanylate-bd_C_sf"/>
</dbReference>
<dbReference type="GO" id="GO:0005525">
    <property type="term" value="F:GTP binding"/>
    <property type="evidence" value="ECO:0007669"/>
    <property type="project" value="InterPro"/>
</dbReference>
<dbReference type="InterPro" id="IPR015894">
    <property type="entry name" value="Guanylate-bd_N"/>
</dbReference>
<comment type="subcellular location">
    <subcellularLocation>
        <location evidence="1">Plastid</location>
        <location evidence="1">Chloroplast</location>
    </subcellularLocation>
</comment>
<feature type="region of interest" description="Disordered" evidence="4">
    <location>
        <begin position="838"/>
        <end position="940"/>
    </location>
</feature>
<dbReference type="Gene3D" id="1.20.1000.10">
    <property type="entry name" value="Guanylate-binding protein, C-terminal domain"/>
    <property type="match status" value="1"/>
</dbReference>
<dbReference type="EMBL" id="HBKN01000239">
    <property type="protein sequence ID" value="CAE2190882.1"/>
    <property type="molecule type" value="Transcribed_RNA"/>
</dbReference>
<feature type="region of interest" description="Disordered" evidence="4">
    <location>
        <begin position="1"/>
        <end position="59"/>
    </location>
</feature>
<feature type="compositionally biased region" description="Polar residues" evidence="4">
    <location>
        <begin position="793"/>
        <end position="803"/>
    </location>
</feature>
<feature type="region of interest" description="Disordered" evidence="4">
    <location>
        <begin position="706"/>
        <end position="805"/>
    </location>
</feature>
<feature type="compositionally biased region" description="Polar residues" evidence="4">
    <location>
        <begin position="706"/>
        <end position="717"/>
    </location>
</feature>
<feature type="compositionally biased region" description="Polar residues" evidence="4">
    <location>
        <begin position="735"/>
        <end position="746"/>
    </location>
</feature>
<dbReference type="PANTHER" id="PTHR10751">
    <property type="entry name" value="GUANYLATE BINDING PROTEIN"/>
    <property type="match status" value="1"/>
</dbReference>
<feature type="compositionally biased region" description="Basic and acidic residues" evidence="4">
    <location>
        <begin position="760"/>
        <end position="792"/>
    </location>
</feature>
<feature type="domain" description="Guanylate-binding protein N-terminal" evidence="5">
    <location>
        <begin position="129"/>
        <end position="357"/>
    </location>
</feature>
<dbReference type="GO" id="GO:0003924">
    <property type="term" value="F:GTPase activity"/>
    <property type="evidence" value="ECO:0007669"/>
    <property type="project" value="InterPro"/>
</dbReference>
<dbReference type="Pfam" id="PF02841">
    <property type="entry name" value="GBP_C"/>
    <property type="match status" value="1"/>
</dbReference>
<feature type="compositionally biased region" description="Basic and acidic residues" evidence="4">
    <location>
        <begin position="902"/>
        <end position="911"/>
    </location>
</feature>
<protein>
    <recommendedName>
        <fullName evidence="8">Guanylate-binding protein N-terminal domain-containing protein</fullName>
    </recommendedName>
</protein>
<dbReference type="InterPro" id="IPR027417">
    <property type="entry name" value="P-loop_NTPase"/>
</dbReference>
<feature type="coiled-coil region" evidence="3">
    <location>
        <begin position="474"/>
        <end position="501"/>
    </location>
</feature>
<feature type="compositionally biased region" description="Pro residues" evidence="4">
    <location>
        <begin position="40"/>
        <end position="52"/>
    </location>
</feature>
<accession>A0A7S4LZP2</accession>
<feature type="compositionally biased region" description="Basic and acidic residues" evidence="4">
    <location>
        <begin position="19"/>
        <end position="31"/>
    </location>
</feature>
<proteinExistence type="predicted"/>
<evidence type="ECO:0008006" key="8">
    <source>
        <dbReference type="Google" id="ProtNLM"/>
    </source>
</evidence>
<name>A0A7S4LZP2_GUITH</name>
<dbReference type="SUPFAM" id="SSF48340">
    <property type="entry name" value="Interferon-induced guanylate-binding protein 1 (GBP1), C-terminal domain"/>
    <property type="match status" value="1"/>
</dbReference>